<feature type="region of interest" description="Disordered" evidence="15">
    <location>
        <begin position="3388"/>
        <end position="3415"/>
    </location>
</feature>
<dbReference type="Gene3D" id="3.30.2410.10">
    <property type="entry name" value="Hect, E3 ligase catalytic domain"/>
    <property type="match status" value="1"/>
</dbReference>
<feature type="region of interest" description="Disordered" evidence="15">
    <location>
        <begin position="2687"/>
        <end position="2754"/>
    </location>
</feature>
<feature type="region of interest" description="Disordered" evidence="15">
    <location>
        <begin position="3765"/>
        <end position="3793"/>
    </location>
</feature>
<feature type="region of interest" description="Disordered" evidence="15">
    <location>
        <begin position="2121"/>
        <end position="2226"/>
    </location>
</feature>
<feature type="compositionally biased region" description="Low complexity" evidence="15">
    <location>
        <begin position="3090"/>
        <end position="3115"/>
    </location>
</feature>
<feature type="region of interest" description="Disordered" evidence="15">
    <location>
        <begin position="2879"/>
        <end position="2918"/>
    </location>
</feature>
<evidence type="ECO:0000256" key="1">
    <source>
        <dbReference type="ARBA" id="ARBA00000885"/>
    </source>
</evidence>
<dbReference type="Pfam" id="PF00632">
    <property type="entry name" value="HECT"/>
    <property type="match status" value="1"/>
</dbReference>
<evidence type="ECO:0000259" key="19">
    <source>
        <dbReference type="PROSITE" id="PS50918"/>
    </source>
</evidence>
<dbReference type="EMBL" id="GIFC01019072">
    <property type="protein sequence ID" value="MXV01156.1"/>
    <property type="molecule type" value="Transcribed_RNA"/>
</dbReference>
<feature type="region of interest" description="Disordered" evidence="15">
    <location>
        <begin position="3150"/>
        <end position="3189"/>
    </location>
</feature>
<dbReference type="CDD" id="cd14288">
    <property type="entry name" value="UBA_HUWE1"/>
    <property type="match status" value="1"/>
</dbReference>
<evidence type="ECO:0000256" key="6">
    <source>
        <dbReference type="ARBA" id="ARBA00022553"/>
    </source>
</evidence>
<feature type="compositionally biased region" description="Acidic residues" evidence="15">
    <location>
        <begin position="812"/>
        <end position="823"/>
    </location>
</feature>
<feature type="region of interest" description="Disordered" evidence="15">
    <location>
        <begin position="774"/>
        <end position="846"/>
    </location>
</feature>
<comment type="catalytic activity">
    <reaction evidence="1">
        <text>S-ubiquitinyl-[E2 ubiquitin-conjugating enzyme]-L-cysteine + [acceptor protein]-L-lysine = [E2 ubiquitin-conjugating enzyme]-L-cysteine + N(6)-ubiquitinyl-[acceptor protein]-L-lysine.</text>
        <dbReference type="EC" id="2.3.2.26"/>
    </reaction>
</comment>
<evidence type="ECO:0000256" key="10">
    <source>
        <dbReference type="ARBA" id="ARBA00022816"/>
    </source>
</evidence>
<evidence type="ECO:0000256" key="14">
    <source>
        <dbReference type="PROSITE-ProRule" id="PRU00104"/>
    </source>
</evidence>
<feature type="region of interest" description="Disordered" evidence="15">
    <location>
        <begin position="1569"/>
        <end position="1592"/>
    </location>
</feature>
<dbReference type="GO" id="GO:0051028">
    <property type="term" value="P:mRNA transport"/>
    <property type="evidence" value="ECO:0007669"/>
    <property type="project" value="UniProtKB-KW"/>
</dbReference>
<keyword evidence="16" id="KW-0812">Transmembrane</keyword>
<evidence type="ECO:0000256" key="8">
    <source>
        <dbReference type="ARBA" id="ARBA00022763"/>
    </source>
</evidence>
<dbReference type="SUPFAM" id="SSF48371">
    <property type="entry name" value="ARM repeat"/>
    <property type="match status" value="1"/>
</dbReference>
<feature type="compositionally biased region" description="Pro residues" evidence="15">
    <location>
        <begin position="2123"/>
        <end position="2132"/>
    </location>
</feature>
<feature type="domain" description="HECT" evidence="18">
    <location>
        <begin position="4296"/>
        <end position="4632"/>
    </location>
</feature>
<dbReference type="Gene3D" id="6.10.250.1630">
    <property type="match status" value="1"/>
</dbReference>
<dbReference type="Gene3D" id="1.10.8.10">
    <property type="entry name" value="DNA helicase RuvA subunit, C-terminal domain"/>
    <property type="match status" value="1"/>
</dbReference>
<evidence type="ECO:0000256" key="12">
    <source>
        <dbReference type="ARBA" id="ARBA00023242"/>
    </source>
</evidence>
<dbReference type="GO" id="GO:0005737">
    <property type="term" value="C:cytoplasm"/>
    <property type="evidence" value="ECO:0007669"/>
    <property type="project" value="TreeGrafter"/>
</dbReference>
<keyword evidence="16" id="KW-1133">Transmembrane helix</keyword>
<evidence type="ECO:0000259" key="17">
    <source>
        <dbReference type="PROSITE" id="PS50030"/>
    </source>
</evidence>
<feature type="transmembrane region" description="Helical" evidence="16">
    <location>
        <begin position="121"/>
        <end position="141"/>
    </location>
</feature>
<feature type="domain" description="UBA" evidence="17">
    <location>
        <begin position="1474"/>
        <end position="1513"/>
    </location>
</feature>
<evidence type="ECO:0000256" key="15">
    <source>
        <dbReference type="SAM" id="MobiDB-lite"/>
    </source>
</evidence>
<dbReference type="GO" id="GO:0006281">
    <property type="term" value="P:DNA repair"/>
    <property type="evidence" value="ECO:0007669"/>
    <property type="project" value="UniProtKB-KW"/>
</dbReference>
<dbReference type="InterPro" id="IPR000569">
    <property type="entry name" value="HECT_dom"/>
</dbReference>
<dbReference type="SMART" id="SM00119">
    <property type="entry name" value="HECTc"/>
    <property type="match status" value="1"/>
</dbReference>
<dbReference type="UniPathway" id="UPA00143"/>
<feature type="region of interest" description="Disordered" evidence="15">
    <location>
        <begin position="972"/>
        <end position="1017"/>
    </location>
</feature>
<dbReference type="InterPro" id="IPR018123">
    <property type="entry name" value="WWE-dom_subgr"/>
</dbReference>
<keyword evidence="9 14" id="KW-0833">Ubl conjugation pathway</keyword>
<feature type="region of interest" description="Disordered" evidence="15">
    <location>
        <begin position="484"/>
        <end position="529"/>
    </location>
</feature>
<dbReference type="SUPFAM" id="SSF56204">
    <property type="entry name" value="Hect, E3 ligase catalytic domain"/>
    <property type="match status" value="1"/>
</dbReference>
<evidence type="ECO:0000256" key="16">
    <source>
        <dbReference type="SAM" id="Phobius"/>
    </source>
</evidence>
<dbReference type="Pfam" id="PF00627">
    <property type="entry name" value="UBA"/>
    <property type="match status" value="1"/>
</dbReference>
<dbReference type="GO" id="GO:0009966">
    <property type="term" value="P:regulation of signal transduction"/>
    <property type="evidence" value="ECO:0007669"/>
    <property type="project" value="UniProtKB-ARBA"/>
</dbReference>
<feature type="region of interest" description="Disordered" evidence="15">
    <location>
        <begin position="3090"/>
        <end position="3117"/>
    </location>
</feature>
<feature type="active site" description="Glycyl thioester intermediate" evidence="14">
    <location>
        <position position="4599"/>
    </location>
</feature>
<organism evidence="20">
    <name type="scientific">Ixodes ricinus</name>
    <name type="common">Common tick</name>
    <name type="synonym">Acarus ricinus</name>
    <dbReference type="NCBI Taxonomy" id="34613"/>
    <lineage>
        <taxon>Eukaryota</taxon>
        <taxon>Metazoa</taxon>
        <taxon>Ecdysozoa</taxon>
        <taxon>Arthropoda</taxon>
        <taxon>Chelicerata</taxon>
        <taxon>Arachnida</taxon>
        <taxon>Acari</taxon>
        <taxon>Parasitiformes</taxon>
        <taxon>Ixodida</taxon>
        <taxon>Ixodoidea</taxon>
        <taxon>Ixodidae</taxon>
        <taxon>Ixodinae</taxon>
        <taxon>Ixodes</taxon>
    </lineage>
</organism>
<dbReference type="InterPro" id="IPR004170">
    <property type="entry name" value="WWE_dom"/>
</dbReference>
<accession>A0A6B0VHQ7</accession>
<feature type="region of interest" description="Disordered" evidence="15">
    <location>
        <begin position="2591"/>
        <end position="2639"/>
    </location>
</feature>
<name>A0A6B0VHQ7_IXORI</name>
<keyword evidence="11" id="KW-0234">DNA repair</keyword>
<feature type="compositionally biased region" description="Polar residues" evidence="15">
    <location>
        <begin position="517"/>
        <end position="529"/>
    </location>
</feature>
<dbReference type="PANTHER" id="PTHR11254:SF67">
    <property type="entry name" value="E3 UBIQUITIN-PROTEIN LIGASE HUWE1"/>
    <property type="match status" value="1"/>
</dbReference>
<feature type="compositionally biased region" description="Basic and acidic residues" evidence="15">
    <location>
        <begin position="4153"/>
        <end position="4168"/>
    </location>
</feature>
<comment type="pathway">
    <text evidence="3">Protein modification; protein ubiquitination.</text>
</comment>
<feature type="region of interest" description="Disordered" evidence="15">
    <location>
        <begin position="3477"/>
        <end position="3527"/>
    </location>
</feature>
<dbReference type="InterPro" id="IPR016024">
    <property type="entry name" value="ARM-type_fold"/>
</dbReference>
<evidence type="ECO:0000256" key="2">
    <source>
        <dbReference type="ARBA" id="ARBA00004123"/>
    </source>
</evidence>
<feature type="compositionally biased region" description="Basic and acidic residues" evidence="15">
    <location>
        <begin position="2899"/>
        <end position="2914"/>
    </location>
</feature>
<keyword evidence="8" id="KW-0227">DNA damage</keyword>
<reference evidence="20" key="1">
    <citation type="submission" date="2019-12" db="EMBL/GenBank/DDBJ databases">
        <title>An insight into the sialome of adult female Ixodes ricinus ticks feeding for 6 days.</title>
        <authorList>
            <person name="Perner J."/>
            <person name="Ribeiro J.M.C."/>
        </authorList>
    </citation>
    <scope>NUCLEOTIDE SEQUENCE</scope>
    <source>
        <strain evidence="20">Semi-engorged</strain>
        <tissue evidence="20">Salivary glands</tissue>
    </source>
</reference>
<dbReference type="SUPFAM" id="SSF46934">
    <property type="entry name" value="UBA-like"/>
    <property type="match status" value="1"/>
</dbReference>
<dbReference type="Pfam" id="PF06012">
    <property type="entry name" value="DUF908"/>
    <property type="match status" value="1"/>
</dbReference>
<feature type="domain" description="WWE" evidence="19">
    <location>
        <begin position="1752"/>
        <end position="1832"/>
    </location>
</feature>
<feature type="region of interest" description="Disordered" evidence="15">
    <location>
        <begin position="1436"/>
        <end position="1462"/>
    </location>
</feature>
<dbReference type="SUPFAM" id="SSF117839">
    <property type="entry name" value="WWE domain"/>
    <property type="match status" value="1"/>
</dbReference>
<dbReference type="InterPro" id="IPR037197">
    <property type="entry name" value="WWE_dom_sf"/>
</dbReference>
<dbReference type="FunFam" id="3.30.2410.10:FF:000004">
    <property type="entry name" value="E3 ubiquitin-protein ligase HUWE1, variant"/>
    <property type="match status" value="1"/>
</dbReference>
<keyword evidence="12" id="KW-0539">Nucleus</keyword>
<evidence type="ECO:0000256" key="7">
    <source>
        <dbReference type="ARBA" id="ARBA00022679"/>
    </source>
</evidence>
<dbReference type="CDD" id="cd00078">
    <property type="entry name" value="HECTc"/>
    <property type="match status" value="1"/>
</dbReference>
<feature type="compositionally biased region" description="Gly residues" evidence="15">
    <location>
        <begin position="3508"/>
        <end position="3517"/>
    </location>
</feature>
<feature type="compositionally biased region" description="Low complexity" evidence="15">
    <location>
        <begin position="987"/>
        <end position="1010"/>
    </location>
</feature>
<evidence type="ECO:0000256" key="5">
    <source>
        <dbReference type="ARBA" id="ARBA00022448"/>
    </source>
</evidence>
<dbReference type="PANTHER" id="PTHR11254">
    <property type="entry name" value="HECT DOMAIN UBIQUITIN-PROTEIN LIGASE"/>
    <property type="match status" value="1"/>
</dbReference>
<comment type="subcellular location">
    <subcellularLocation>
        <location evidence="2">Nucleus</location>
    </subcellularLocation>
</comment>
<evidence type="ECO:0000256" key="11">
    <source>
        <dbReference type="ARBA" id="ARBA00023204"/>
    </source>
</evidence>
<feature type="compositionally biased region" description="Low complexity" evidence="15">
    <location>
        <begin position="1436"/>
        <end position="1456"/>
    </location>
</feature>
<feature type="region of interest" description="Disordered" evidence="15">
    <location>
        <begin position="3657"/>
        <end position="3676"/>
    </location>
</feature>
<feature type="region of interest" description="Disordered" evidence="15">
    <location>
        <begin position="3890"/>
        <end position="3910"/>
    </location>
</feature>
<dbReference type="Pfam" id="PF06025">
    <property type="entry name" value="DUF913"/>
    <property type="match status" value="1"/>
</dbReference>
<keyword evidence="6" id="KW-0597">Phosphoprotein</keyword>
<dbReference type="Pfam" id="PF14377">
    <property type="entry name" value="UBM"/>
    <property type="match status" value="3"/>
</dbReference>
<dbReference type="FunFam" id="3.30.2160.10:FF:000001">
    <property type="entry name" value="E3 ubiquitin-protein ligase NEDD4-like"/>
    <property type="match status" value="1"/>
</dbReference>
<dbReference type="FunFam" id="1.10.8.10:FF:000019">
    <property type="entry name" value="Putative e3 ubiquitin-protein ligase huwe1 isoform x2"/>
    <property type="match status" value="1"/>
</dbReference>
<keyword evidence="10" id="KW-0509">mRNA transport</keyword>
<feature type="region of interest" description="Disordered" evidence="15">
    <location>
        <begin position="4141"/>
        <end position="4168"/>
    </location>
</feature>
<feature type="compositionally biased region" description="Gly residues" evidence="15">
    <location>
        <begin position="2431"/>
        <end position="2450"/>
    </location>
</feature>
<dbReference type="PROSITE" id="PS50918">
    <property type="entry name" value="WWE"/>
    <property type="match status" value="1"/>
</dbReference>
<proteinExistence type="inferred from homology"/>
<feature type="compositionally biased region" description="Acidic residues" evidence="15">
    <location>
        <begin position="2611"/>
        <end position="2639"/>
    </location>
</feature>
<feature type="region of interest" description="Disordered" evidence="15">
    <location>
        <begin position="4180"/>
        <end position="4202"/>
    </location>
</feature>
<dbReference type="InterPro" id="IPR035983">
    <property type="entry name" value="Hect_E3_ubiquitin_ligase"/>
</dbReference>
<dbReference type="InterPro" id="IPR041918">
    <property type="entry name" value="UBA_HUWE1"/>
</dbReference>
<feature type="compositionally biased region" description="Low complexity" evidence="15">
    <location>
        <begin position="3770"/>
        <end position="3792"/>
    </location>
</feature>
<protein>
    <recommendedName>
        <fullName evidence="4">HECT-type E3 ubiquitin transferase</fullName>
        <ecNumber evidence="4">2.3.2.26</ecNumber>
    </recommendedName>
</protein>
<dbReference type="EC" id="2.3.2.26" evidence="4"/>
<sequence>MKIERGRLKKSSSEVPLDCKLLVEKLKSCSQDELLQELQSIKSWNWGKCELYHWIDVLDLFDSLLEAACRTSHEGQWCLPCDSPGHEQEKELLLLILQFTALLIEHSFSRHLYNSMEHLTALLSSSDMLVVLGVLNLLYVFSKRSNFITRLNPERRQALLTRLTYLAENWGGKENGFGLAECCRDLPMSKFPASATTLHFEFYMDSADTNGSGKKLPVNTVSVIHMENVDKITNKNPSQIMEELLETHAVPAAKHMLLLTHVRLAHSFSSYTKRLQCVQARLQALSILVYCSAIQDNINSLLYNGLIEELVDVLELKDPSLIEIKAASLRTLTSIIHLDRNPKLGAIVDATGAASYHGFLPVLVRSCIQSLTVDPAVGNVGDQASGDPFPLPFATALFSFLYHLASYESGGEALVSCGMVESLLKVIGWHGTEPEHVTFVTRAVRVIDLITGLDMQTFQAHGGLNSFIRRLELEVEHCRKEQPFAIRPRHRESSVASTDEGGPLDPTPMDVDPPPQGSQSPRESVASTSARGDIGVDAVEGSALSLSALPNEPDEEPEPRKRGVQCFPQRAALLKSMLNFLKKAIQDPSFADSIRHLMDGSLPRSLKHIISNSEYYGPSLFLLATDVVTVYVFQEPSLLSSLQDNGLTDVVLHALLVKEVPATREVLASLPNVFSALCLNARGLQAFVACRPFERLFKVLLSPDYLGAMRRRRSSDPMGDTASNLGNAMDELMRHQPSLRVDATAAIIKLLEELCSVGRNPAYVCSRPAAKSEAVGGAGGGAGPSSGVHGGGISGPGSGAGRGSALANDAGSSDEEEEEEDVDPASTVPSTPKAAEEGKGGLAGSATAEARTPVPLVDYILNVMRFVDAILSNNSTDDHCREFVQQKGLVPLMSILGLPNLPVDFPVSPACQAVASVCKSILNLAHEAQVLQQGLTHLGGVLSTLEPLHRPLDSPGGSVLLEELLGSLPPAPPTVAATAAPPPSATAPPTGSPSSAGAAAATTAAPAATAEGGEGSGQSPLLHAMAATHAYIIMFVHVCRTGQSEIRSISMSHWGSELGLSVLRGLSRLYTSLVWESTVLLALCNDSALPPGCPFGRHQLQRLQGTLQNLLGSEAGASSAPVDDCALSNGMEVDGADGVSGAASCSSSADAKGAKARSQAAVKQIKPLLTGASRLGRALAELFGLLVKLCVGSPMRQRRGQQVPPSPTAPSPSARAVASALTRLLASGLSWEPPLTSPLPKFRLTFYICSVGFTSPMLFDERKYPYHLMLHKFLSSGGQDAFFETFRWALSCGGKVPVGEGLESPELPEGTGEFLDAWLMLLEKMVNPKMVLESPHTLPSKPSAAAAATAAAQAAAQAAASATPSSGPTFNPVLYLIHTHKRAFDAIMQLWDRRPLKVYGDRMSESMLAILCHLLRGEALIKEKLAKEEEVAAAAASTSSGAVGSTSTGATEGTLLHGSSRGSRATLVPASHEDINQDHLQQLMDMGFCRELATEALAHSASLEQATDYLLSHPTPLVPAAPLASSSPLTAAVGTPARADMPGSDLEMSEEDQVMRAIAMSLGENIVAGQSRTAEEEEEEKGQAEEEPPDPGVMDAFTENMLPGCLRLLDSLPDTVYRVCDLLGAVVARNGSAWRDQMLACLLQEVRTTVTALLEVAGREEVPQAERASQLSNLPEANMAAVRIHLFTLLFEEMRLPCASLLEEHDLVDPLVQLVDAAQRVLVLPVPPKEPPATPKWLVSLVLLVDLYEKASVASKRRAPLLQLPKRQWKWFDDRTGRWSTYQPQNNKAIDEAYCAVEPSVHFTAGRRKYTVQFSTMVQINEETGNWRPVMLAWDGKSTTPPPPATSTGVNNATASTVAASEEVVANAMVAAVAAAAAAAARVATVASTASAPALTSVSAAAAAAAPTTDSAASEKATTTTTAVVPVVVRGLTPQQCSTLIRSCVGLLGLPVEPDTLHGVLRLSLRLTRCHEAAQAFASLGGPRLLLGLTQASAFSGFASLASLLVRHVVEEPPTLAHAMDKVARTMTAGGNSPMSSKELHYVLRVLGPAACRDADLFREVATSVLRISLLPMSKREEDDSRYTSANAVQILKYVAAKAPSSPPPVGGVVAQVMSDLLNVLPTPLPPTPPPQDAGAMDAVAGSLSDAGGASPSANGAGGNGGVPGADLVREGSANDLLAQDEDPVPTLDPAGVEDGGAAAKDRAGPGSTGSRGGTPGPKEDKSQPLLPKSAVCRLLAELVRSYAPCARMVADHVYAAGQTELVPEEMSALGFILDHLLPQCQKAGDKDSPALARVLVAALASANHSPDTQTALVNEVKGALHRALALPEGTEKHARIQALTGLVGTMIESCPPAQATSSFRQLHASMNNMVRVLLRRGLVTDLARIPHSLDLSSPHMAATVNSALKPLETLSRIVNLPAQGAPGTPRGAGRKGAGQGAGSQGVAGLGGGSARTPLQLASHEEGHEDEEDPRDGRENGGPPELEPIGSQNAEMSSSDATNAYGDATVDDNTDSESHAVPEETVVVCSDGGAVLNEADSVDLEGIVDALLDRNQDDAPVLDGTLSARAELALRETEEEHDSQMIARDMISRDMEEAHQETTDSESNSDSGRSEEDEGEQDEENEDDVDEAEEDDDEDEEEYQDLEEALFRMQDRDDNLFFHFEEVFPSSGTSIMFGGSEGIRTYQLPIVPDESNNGAETSSPSIPPPPGTVASTHPLLVRHGDPQGGGPSSRLHRRPRGYRAQGTAHGAGPGGSGTWHVYANRHPNPPAILQRLLGPNTAQDILQLTSTFNPVASSTAQTRVVFANSDFRILATDEDLFEIQDQATFVSSGGTGTLANIPTALVRWTEESRVLDGDSMHDCVAGLKPAILEVLEKHRDEELAERREKRRKLQESQPAASENAKEDNNHNQSEEQERSNAVAAASAVGSSLVAASAIATAVTASMATAAAGASRNTNPPPADMVLPTYPLAPGSTGDSTIAASANGAAAATSQIAESAFSLEPMPNDSSLAGTERLAASIVERVLGPALSMTAEPATSLPQVVHLPSLTIGPPPMSWLEGLGSTALSAVTSALQQSSSCASGLFSTAPCPMDTSEPAAATTTTSGSAGGPATTPGSAPFEDFEDVLNISTDEGDHDTASPDTREAVAAVDDVASETTHGAAEDGDTGVPVPAQPPQQRAGESAGPSVSNDYSSILGDVEIPEGVDPSFLAALPENIRQEVIAEQLRLQRLRTRAQQQQQAAAAASADGAATFTEVNPEFLAALPPSIQEEVLAQQRAEQQRLAAQNCNPDVPVDPASFIQTLPPGLRQQVLADMDDSLLALLPTDLASEAHSLRRELEARHRQMQERFFSSHGGTALSRILRSAAGRMGTRYTIHTVPHHRGQWTWNALSSRGGGGGSSGGATALGGGGGQGGSQGARGRQLLDHEALACLLVLLFVDEPRLNTGRLHRVLRNLCYHPPTRHWVVKSLLSILEKTKENKPLEGNSQAVAEAPHHRGKKWSKTHVGSSSEGSRGGQGGPQQGGATQQGGQQPSWLSISLDAALGCRTNVFQVVRHCSTRRPCPQVSIHPQASPVVCRHVLDTLISLAKSFPVHFLPEKVRGGGAGSSATAKGMCRGGGIKSVATSSSATAASSSSPVATEPGRDGDFWSVLVRLDCNTTSGNVGKRAPKAPPDDEAGASSFEASPLAQLISLLAHPVVKRSSLLTDRLLRLLALVSMAIPDQGKENTPPTAAAAAAAAAALPAPVAANGGSASLDLDGALLGRATEVPSCSRQESASSNAVAAPAAEKASKPPEVSVVEEETPEVESVVLEQHLKLAVETLTSKACSEEGLEDATSLLLRLSRGCPSARQVVLRLLLEGARDLGATVGASIGALLAELSTLNARLASERLALEENERDDAAGRLPSPAPGSRVAAGTIQDRFTHSTVVITAPGAPLPGASGPGGVIGGAVGAAGRVPKAGAGRELQLPSMAALTSKMSSQAFFLRVLKVVIQLREAAQSHYQARRRRLSGACELPTASAEPLALSTSTGSMASTPRLENAPCAVQSNANHMDVDGAGAAAAVGAGGSQHMLPVMSSTPTRAGSLPPDTADEPPPLSEELRLDALWSTLSDCLLELAETQDQHAVLVLQPAVEAFFLVHASVPPGSTSVPGISGSSREAARRREYRSESRETQLAHIHQEMAPLSPLPLQDGQNVQASGGAAGGTQGSEFLQPDVQKFLGFAETHRTVLNQILRQSSTPLADGPFAVLVDHTRVLDFDVKRRYFRHELERLDEGSRREDLAVHVRREHVFEDSFRELHRRPPEEWKNRFYIVFEGEEGQDAGGLLREWYTIISREIFNPMYALFTTSPGDRVTYMINPASHCNSNHLSYFKFVGRVIAKAVYDNKLLECYFTRSFYKHILGKPVKYTDMESEDYSFYQGLVFLLEHGVRALGYELTFSVEVQEFGVTEVRDLKPGGRHLPVTEETTQEYVRLVCQEKMTGAIRRQLNAFLEGFYEIIPKRLIAIFNEQELELLISGLPSIDVDDLRAHTEYHKYQPNSLQIQWFWRALRSLDQADRAKFLQFVTGTSKVPLQGFVALEGMNGVQRFQIHRDDRSTDRLPSAHTCFNQLDLPAYETYDKLRTMLLKAIQECTEGFGFA</sequence>
<evidence type="ECO:0000256" key="4">
    <source>
        <dbReference type="ARBA" id="ARBA00012485"/>
    </source>
</evidence>
<keyword evidence="16" id="KW-0472">Membrane</keyword>
<keyword evidence="7" id="KW-0808">Transferase</keyword>
<evidence type="ECO:0000256" key="9">
    <source>
        <dbReference type="ARBA" id="ARBA00022786"/>
    </source>
</evidence>
<dbReference type="InterPro" id="IPR009060">
    <property type="entry name" value="UBA-like_sf"/>
</dbReference>
<dbReference type="GO" id="GO:0006511">
    <property type="term" value="P:ubiquitin-dependent protein catabolic process"/>
    <property type="evidence" value="ECO:0007669"/>
    <property type="project" value="TreeGrafter"/>
</dbReference>
<dbReference type="Gene3D" id="3.90.1750.10">
    <property type="entry name" value="Hect, E3 ligase catalytic domains"/>
    <property type="match status" value="1"/>
</dbReference>
<feature type="compositionally biased region" description="Gly residues" evidence="15">
    <location>
        <begin position="2207"/>
        <end position="2216"/>
    </location>
</feature>
<dbReference type="InterPro" id="IPR010309">
    <property type="entry name" value="E3_Ub_ligase_DUF908"/>
</dbReference>
<dbReference type="InterPro" id="IPR025527">
    <property type="entry name" value="HUWE1/Rev1_UBM"/>
</dbReference>
<dbReference type="GO" id="GO:0005634">
    <property type="term" value="C:nucleus"/>
    <property type="evidence" value="ECO:0007669"/>
    <property type="project" value="UniProtKB-SubCell"/>
</dbReference>
<evidence type="ECO:0000256" key="3">
    <source>
        <dbReference type="ARBA" id="ARBA00004906"/>
    </source>
</evidence>
<dbReference type="InterPro" id="IPR050409">
    <property type="entry name" value="E3_ubiq-protein_ligase"/>
</dbReference>
<dbReference type="GO" id="GO:0061630">
    <property type="term" value="F:ubiquitin protein ligase activity"/>
    <property type="evidence" value="ECO:0007669"/>
    <property type="project" value="UniProtKB-EC"/>
</dbReference>
<dbReference type="InterPro" id="IPR010314">
    <property type="entry name" value="E3_Ub_ligase_DUF913"/>
</dbReference>
<feature type="region of interest" description="Disordered" evidence="15">
    <location>
        <begin position="2418"/>
        <end position="2515"/>
    </location>
</feature>
<dbReference type="Gene3D" id="3.30.720.50">
    <property type="match status" value="1"/>
</dbReference>
<keyword evidence="5" id="KW-0813">Transport</keyword>
<dbReference type="PROSITE" id="PS50237">
    <property type="entry name" value="HECT"/>
    <property type="match status" value="1"/>
</dbReference>
<evidence type="ECO:0000313" key="20">
    <source>
        <dbReference type="EMBL" id="MXV01156.1"/>
    </source>
</evidence>
<evidence type="ECO:0000259" key="18">
    <source>
        <dbReference type="PROSITE" id="PS50237"/>
    </source>
</evidence>
<dbReference type="Pfam" id="PF02825">
    <property type="entry name" value="WWE"/>
    <property type="match status" value="1"/>
</dbReference>
<dbReference type="GO" id="GO:0000209">
    <property type="term" value="P:protein polyubiquitination"/>
    <property type="evidence" value="ECO:0007669"/>
    <property type="project" value="TreeGrafter"/>
</dbReference>
<feature type="compositionally biased region" description="Acidic residues" evidence="15">
    <location>
        <begin position="1575"/>
        <end position="1589"/>
    </location>
</feature>
<comment type="similarity">
    <text evidence="13">Belongs to the UPL family. TOM1/PTR1 subfamily.</text>
</comment>
<feature type="compositionally biased region" description="Gly residues" evidence="15">
    <location>
        <begin position="776"/>
        <end position="802"/>
    </location>
</feature>
<feature type="compositionally biased region" description="Low complexity" evidence="15">
    <location>
        <begin position="3518"/>
        <end position="3527"/>
    </location>
</feature>
<dbReference type="SMART" id="SM00678">
    <property type="entry name" value="WWE"/>
    <property type="match status" value="1"/>
</dbReference>
<dbReference type="PROSITE" id="PS50030">
    <property type="entry name" value="UBA"/>
    <property type="match status" value="1"/>
</dbReference>
<dbReference type="Gene3D" id="3.30.2160.10">
    <property type="entry name" value="Hect, E3 ligase catalytic domain"/>
    <property type="match status" value="1"/>
</dbReference>
<dbReference type="InterPro" id="IPR015940">
    <property type="entry name" value="UBA"/>
</dbReference>
<dbReference type="FunFam" id="3.90.1750.10:FF:000003">
    <property type="entry name" value="E3 ubiquitin-protein ligase UPL1"/>
    <property type="match status" value="1"/>
</dbReference>
<feature type="compositionally biased region" description="Polar residues" evidence="15">
    <location>
        <begin position="2486"/>
        <end position="2498"/>
    </location>
</feature>
<feature type="compositionally biased region" description="Gly residues" evidence="15">
    <location>
        <begin position="3389"/>
        <end position="3413"/>
    </location>
</feature>
<evidence type="ECO:0000256" key="13">
    <source>
        <dbReference type="ARBA" id="ARBA00034494"/>
    </source>
</evidence>
<dbReference type="GO" id="GO:0008270">
    <property type="term" value="F:zinc ion binding"/>
    <property type="evidence" value="ECO:0007669"/>
    <property type="project" value="InterPro"/>
</dbReference>